<dbReference type="Proteomes" id="UP000256541">
    <property type="component" value="Unassembled WGS sequence"/>
</dbReference>
<dbReference type="OrthoDB" id="882224at2"/>
<name>A0A3E0VU97_9MICO</name>
<dbReference type="AlphaFoldDB" id="A0A3E0VU97"/>
<dbReference type="InterPro" id="IPR021607">
    <property type="entry name" value="DUF3224"/>
</dbReference>
<protein>
    <recommendedName>
        <fullName evidence="3">DUF3224 domain-containing protein</fullName>
    </recommendedName>
</protein>
<reference evidence="1 2" key="1">
    <citation type="submission" date="2017-04" db="EMBL/GenBank/DDBJ databases">
        <title>Comparative genome analysis of Subtercola boreus.</title>
        <authorList>
            <person name="Cho Y.-J."/>
            <person name="Cho A."/>
            <person name="Kim O.-S."/>
            <person name="Lee J.-I."/>
        </authorList>
    </citation>
    <scope>NUCLEOTIDE SEQUENCE [LARGE SCALE GENOMIC DNA]</scope>
    <source>
        <strain evidence="1 2">P27479</strain>
    </source>
</reference>
<dbReference type="Pfam" id="PF11528">
    <property type="entry name" value="DUF3224"/>
    <property type="match status" value="1"/>
</dbReference>
<evidence type="ECO:0000313" key="1">
    <source>
        <dbReference type="EMBL" id="RFA13624.1"/>
    </source>
</evidence>
<proteinExistence type="predicted"/>
<dbReference type="Gene3D" id="2.40.350.10">
    <property type="entry name" value="SO1590-like"/>
    <property type="match status" value="1"/>
</dbReference>
<evidence type="ECO:0008006" key="3">
    <source>
        <dbReference type="Google" id="ProtNLM"/>
    </source>
</evidence>
<dbReference type="InterPro" id="IPR023159">
    <property type="entry name" value="SO1590-like_sf"/>
</dbReference>
<sequence>MTDPAQTPTTLTARFSVTGWDPSSLSGLDGDGEWVGAIIMRKTYTAGLVGESVAEFLSSGDEESGRGYLAAERITGTLDDGRSGSFTVHHGALQHPGDPSAFGYIVPGTGTGDFAGFAGAARIVHDADGAFFEFTLTP</sequence>
<dbReference type="RefSeq" id="WP_116412185.1">
    <property type="nucleotide sequence ID" value="NZ_NBXB01000034.1"/>
</dbReference>
<comment type="caution">
    <text evidence="1">The sequence shown here is derived from an EMBL/GenBank/DDBJ whole genome shotgun (WGS) entry which is preliminary data.</text>
</comment>
<organism evidence="1 2">
    <name type="scientific">Subtercola boreus</name>
    <dbReference type="NCBI Taxonomy" id="120213"/>
    <lineage>
        <taxon>Bacteria</taxon>
        <taxon>Bacillati</taxon>
        <taxon>Actinomycetota</taxon>
        <taxon>Actinomycetes</taxon>
        <taxon>Micrococcales</taxon>
        <taxon>Microbacteriaceae</taxon>
        <taxon>Subtercola</taxon>
    </lineage>
</organism>
<gene>
    <name evidence="1" type="ORF">B7R22_13310</name>
</gene>
<accession>A0A3E0VU97</accession>
<evidence type="ECO:0000313" key="2">
    <source>
        <dbReference type="Proteomes" id="UP000256541"/>
    </source>
</evidence>
<dbReference type="SUPFAM" id="SSF159238">
    <property type="entry name" value="SO1590-like"/>
    <property type="match status" value="1"/>
</dbReference>
<dbReference type="EMBL" id="NBXB01000034">
    <property type="protein sequence ID" value="RFA13624.1"/>
    <property type="molecule type" value="Genomic_DNA"/>
</dbReference>